<reference evidence="12 13" key="1">
    <citation type="submission" date="2020-12" db="EMBL/GenBank/DDBJ databases">
        <title>Enhanced detection system for hospital associated transmission using whole genome sequencing surveillance.</title>
        <authorList>
            <person name="Harrison L.H."/>
            <person name="Van Tyne D."/>
            <person name="Marsh J.W."/>
            <person name="Griffith M.P."/>
            <person name="Snyder D.J."/>
            <person name="Cooper V.S."/>
            <person name="Mustapha M."/>
        </authorList>
    </citation>
    <scope>NUCLEOTIDE SEQUENCE [LARGE SCALE GENOMIC DNA]</scope>
    <source>
        <strain evidence="12 13">PR00195</strain>
    </source>
</reference>
<dbReference type="Gene3D" id="2.60.40.10">
    <property type="entry name" value="Immunoglobulins"/>
    <property type="match status" value="2"/>
</dbReference>
<dbReference type="PANTHER" id="PTHR30251">
    <property type="entry name" value="PILUS ASSEMBLY CHAPERONE"/>
    <property type="match status" value="1"/>
</dbReference>
<dbReference type="Pfam" id="PF00345">
    <property type="entry name" value="PapD_N"/>
    <property type="match status" value="1"/>
</dbReference>
<keyword evidence="13" id="KW-1185">Reference proteome</keyword>
<dbReference type="InterPro" id="IPR001829">
    <property type="entry name" value="Pili_assmbl_chaperone_bac"/>
</dbReference>
<sequence>MVSFSPRLGLWAAILTATTLVSSTAYGAVTLDRTRIIFPGTEKAVNITITNDNPEEAYLAQSWIEDLQGNKLTKGAILATPPLQRVEPKSNSLVRLSTTPEFLKLPQDRESAFYFNLREVPPKSSDGNTLQIALQSRVKLFYRPAGILSESETKWAHKVTLTKMAKGYRLNNTTPFHLTVIGFGNTKTLAEHDAQNVFMVPPKSSHDITSPMLGTPHLTYINDFGGKPTMTFQCKGNSCAVTGEQ</sequence>
<feature type="domain" description="Pili assembly chaperone N-terminal" evidence="10">
    <location>
        <begin position="29"/>
        <end position="147"/>
    </location>
</feature>
<evidence type="ECO:0000256" key="2">
    <source>
        <dbReference type="ARBA" id="ARBA00007399"/>
    </source>
</evidence>
<evidence type="ECO:0000256" key="3">
    <source>
        <dbReference type="ARBA" id="ARBA00022558"/>
    </source>
</evidence>
<dbReference type="EMBL" id="JAEKCB010000001">
    <property type="protein sequence ID" value="MBJ2116433.1"/>
    <property type="molecule type" value="Genomic_DNA"/>
</dbReference>
<accession>A0ABS0VZG4</accession>
<comment type="caution">
    <text evidence="12">The sequence shown here is derived from an EMBL/GenBank/DDBJ whole genome shotgun (WGS) entry which is preliminary data.</text>
</comment>
<evidence type="ECO:0000313" key="13">
    <source>
        <dbReference type="Proteomes" id="UP000619976"/>
    </source>
</evidence>
<protein>
    <submittedName>
        <fullName evidence="12">Fimbria/pilus periplasmic chaperone</fullName>
    </submittedName>
</protein>
<keyword evidence="4 9" id="KW-0732">Signal</keyword>
<evidence type="ECO:0000259" key="11">
    <source>
        <dbReference type="Pfam" id="PF02753"/>
    </source>
</evidence>
<keyword evidence="3" id="KW-1029">Fimbrium biogenesis</keyword>
<name>A0ABS0VZG4_9GAMM</name>
<dbReference type="Pfam" id="PF02753">
    <property type="entry name" value="PapD_C"/>
    <property type="match status" value="1"/>
</dbReference>
<comment type="subcellular location">
    <subcellularLocation>
        <location evidence="1 8">Periplasm</location>
    </subcellularLocation>
</comment>
<evidence type="ECO:0000256" key="9">
    <source>
        <dbReference type="SAM" id="SignalP"/>
    </source>
</evidence>
<feature type="domain" description="Pili assembly chaperone C-terminal" evidence="11">
    <location>
        <begin position="170"/>
        <end position="227"/>
    </location>
</feature>
<evidence type="ECO:0000313" key="12">
    <source>
        <dbReference type="EMBL" id="MBJ2116433.1"/>
    </source>
</evidence>
<dbReference type="InterPro" id="IPR016148">
    <property type="entry name" value="Pili_assmbl_chaperone_C"/>
</dbReference>
<dbReference type="InterPro" id="IPR018046">
    <property type="entry name" value="Pili_assmbl_chaperone_CS"/>
</dbReference>
<evidence type="ECO:0000256" key="7">
    <source>
        <dbReference type="ARBA" id="ARBA00023319"/>
    </source>
</evidence>
<evidence type="ECO:0000259" key="10">
    <source>
        <dbReference type="Pfam" id="PF00345"/>
    </source>
</evidence>
<keyword evidence="6 8" id="KW-0143">Chaperone</keyword>
<evidence type="ECO:0000256" key="8">
    <source>
        <dbReference type="RuleBase" id="RU003918"/>
    </source>
</evidence>
<keyword evidence="7" id="KW-0393">Immunoglobulin domain</keyword>
<evidence type="ECO:0000256" key="4">
    <source>
        <dbReference type="ARBA" id="ARBA00022729"/>
    </source>
</evidence>
<dbReference type="Proteomes" id="UP000619976">
    <property type="component" value="Unassembled WGS sequence"/>
</dbReference>
<dbReference type="InterPro" id="IPR050643">
    <property type="entry name" value="Periplasmic_pilus_chap"/>
</dbReference>
<proteinExistence type="inferred from homology"/>
<keyword evidence="5" id="KW-0574">Periplasm</keyword>
<gene>
    <name evidence="12" type="ORF">JFQ69_01930</name>
</gene>
<feature type="signal peptide" evidence="9">
    <location>
        <begin position="1"/>
        <end position="27"/>
    </location>
</feature>
<dbReference type="PANTHER" id="PTHR30251:SF5">
    <property type="entry name" value="FIMBRIAL CHAPARONE PROTEIN"/>
    <property type="match status" value="1"/>
</dbReference>
<dbReference type="InterPro" id="IPR008962">
    <property type="entry name" value="PapD-like_sf"/>
</dbReference>
<dbReference type="InterPro" id="IPR016147">
    <property type="entry name" value="Pili_assmbl_chaperone_N"/>
</dbReference>
<feature type="chain" id="PRO_5047131652" evidence="9">
    <location>
        <begin position="28"/>
        <end position="245"/>
    </location>
</feature>
<dbReference type="SUPFAM" id="SSF49354">
    <property type="entry name" value="PapD-like"/>
    <property type="match status" value="1"/>
</dbReference>
<dbReference type="InterPro" id="IPR013783">
    <property type="entry name" value="Ig-like_fold"/>
</dbReference>
<dbReference type="RefSeq" id="WP_115065337.1">
    <property type="nucleotide sequence ID" value="NZ_CAXOKJ010000001.1"/>
</dbReference>
<dbReference type="SUPFAM" id="SSF49584">
    <property type="entry name" value="Periplasmic chaperone C-domain"/>
    <property type="match status" value="1"/>
</dbReference>
<comment type="similarity">
    <text evidence="2 8">Belongs to the periplasmic pilus chaperone family.</text>
</comment>
<organism evidence="12 13">
    <name type="scientific">Proteus penneri</name>
    <dbReference type="NCBI Taxonomy" id="102862"/>
    <lineage>
        <taxon>Bacteria</taxon>
        <taxon>Pseudomonadati</taxon>
        <taxon>Pseudomonadota</taxon>
        <taxon>Gammaproteobacteria</taxon>
        <taxon>Enterobacterales</taxon>
        <taxon>Morganellaceae</taxon>
        <taxon>Proteus</taxon>
    </lineage>
</organism>
<dbReference type="InterPro" id="IPR036316">
    <property type="entry name" value="Pili_assmbl_chap_C_dom_sf"/>
</dbReference>
<evidence type="ECO:0000256" key="6">
    <source>
        <dbReference type="ARBA" id="ARBA00023186"/>
    </source>
</evidence>
<dbReference type="PRINTS" id="PR00969">
    <property type="entry name" value="CHAPERONPILI"/>
</dbReference>
<evidence type="ECO:0000256" key="1">
    <source>
        <dbReference type="ARBA" id="ARBA00004418"/>
    </source>
</evidence>
<evidence type="ECO:0000256" key="5">
    <source>
        <dbReference type="ARBA" id="ARBA00022764"/>
    </source>
</evidence>
<dbReference type="PROSITE" id="PS00635">
    <property type="entry name" value="PILI_CHAPERONE"/>
    <property type="match status" value="1"/>
</dbReference>